<evidence type="ECO:0000259" key="10">
    <source>
        <dbReference type="PROSITE" id="PS51160"/>
    </source>
</evidence>
<dbReference type="Pfam" id="PF22521">
    <property type="entry name" value="HypF_C_2"/>
    <property type="match status" value="1"/>
</dbReference>
<keyword evidence="3" id="KW-0436">Ligase</keyword>
<dbReference type="InterPro" id="IPR004421">
    <property type="entry name" value="Carbamoyltransferase_HypF"/>
</dbReference>
<keyword evidence="5" id="KW-0863">Zinc-finger</keyword>
<dbReference type="PROSITE" id="PS51163">
    <property type="entry name" value="YRDC"/>
    <property type="match status" value="1"/>
</dbReference>
<comment type="catalytic activity">
    <reaction evidence="9">
        <text>an acyl phosphate + H2O = a carboxylate + phosphate + H(+)</text>
        <dbReference type="Rhea" id="RHEA:14965"/>
        <dbReference type="ChEBI" id="CHEBI:15377"/>
        <dbReference type="ChEBI" id="CHEBI:15378"/>
        <dbReference type="ChEBI" id="CHEBI:29067"/>
        <dbReference type="ChEBI" id="CHEBI:43474"/>
        <dbReference type="ChEBI" id="CHEBI:59918"/>
        <dbReference type="EC" id="3.6.1.7"/>
    </reaction>
</comment>
<dbReference type="InterPro" id="IPR036046">
    <property type="entry name" value="Acylphosphatase-like_dom_sf"/>
</dbReference>
<proteinExistence type="inferred from homology"/>
<keyword evidence="9" id="KW-0378">Hydrolase</keyword>
<dbReference type="Gene3D" id="3.30.420.360">
    <property type="match status" value="1"/>
</dbReference>
<gene>
    <name evidence="12" type="primary">hypF</name>
    <name evidence="12" type="ORF">GCM10009550_28620</name>
</gene>
<dbReference type="InterPro" id="IPR017968">
    <property type="entry name" value="Acylphosphatase_CS"/>
</dbReference>
<dbReference type="SUPFAM" id="SSF55821">
    <property type="entry name" value="YrdC/RibB"/>
    <property type="match status" value="1"/>
</dbReference>
<dbReference type="Pfam" id="PF00708">
    <property type="entry name" value="Acylphosphatase"/>
    <property type="match status" value="1"/>
</dbReference>
<reference evidence="12 13" key="1">
    <citation type="journal article" date="2019" name="Int. J. Syst. Evol. Microbiol.">
        <title>The Global Catalogue of Microorganisms (GCM) 10K type strain sequencing project: providing services to taxonomists for standard genome sequencing and annotation.</title>
        <authorList>
            <consortium name="The Broad Institute Genomics Platform"/>
            <consortium name="The Broad Institute Genome Sequencing Center for Infectious Disease"/>
            <person name="Wu L."/>
            <person name="Ma J."/>
        </authorList>
    </citation>
    <scope>NUCLEOTIDE SEQUENCE [LARGE SCALE GENOMIC DNA]</scope>
    <source>
        <strain evidence="12 13">JCM 10696</strain>
    </source>
</reference>
<comment type="catalytic activity">
    <reaction evidence="7">
        <text>C-terminal L-cysteinyl-[HypE protein] + carbamoyl phosphate + ATP + H2O = C-terminal S-carboxamide-L-cysteinyl-[HypE protein] + AMP + phosphate + diphosphate + H(+)</text>
        <dbReference type="Rhea" id="RHEA:55636"/>
        <dbReference type="Rhea" id="RHEA-COMP:14247"/>
        <dbReference type="Rhea" id="RHEA-COMP:14392"/>
        <dbReference type="ChEBI" id="CHEBI:15377"/>
        <dbReference type="ChEBI" id="CHEBI:15378"/>
        <dbReference type="ChEBI" id="CHEBI:30616"/>
        <dbReference type="ChEBI" id="CHEBI:33019"/>
        <dbReference type="ChEBI" id="CHEBI:43474"/>
        <dbReference type="ChEBI" id="CHEBI:58228"/>
        <dbReference type="ChEBI" id="CHEBI:76913"/>
        <dbReference type="ChEBI" id="CHEBI:139126"/>
        <dbReference type="ChEBI" id="CHEBI:456215"/>
    </reaction>
</comment>
<dbReference type="PIRSF" id="PIRSF006256">
    <property type="entry name" value="CMPcnvr_hdrg_mat"/>
    <property type="match status" value="1"/>
</dbReference>
<evidence type="ECO:0000256" key="5">
    <source>
        <dbReference type="ARBA" id="ARBA00022771"/>
    </source>
</evidence>
<dbReference type="InterPro" id="IPR041440">
    <property type="entry name" value="HypF_C"/>
</dbReference>
<evidence type="ECO:0000256" key="9">
    <source>
        <dbReference type="PROSITE-ProRule" id="PRU00520"/>
    </source>
</evidence>
<evidence type="ECO:0000256" key="8">
    <source>
        <dbReference type="PIRNR" id="PIRNR006256"/>
    </source>
</evidence>
<dbReference type="InterPro" id="IPR011125">
    <property type="entry name" value="Znf_HypF"/>
</dbReference>
<evidence type="ECO:0000256" key="1">
    <source>
        <dbReference type="ARBA" id="ARBA00004711"/>
    </source>
</evidence>
<evidence type="ECO:0000256" key="6">
    <source>
        <dbReference type="ARBA" id="ARBA00022833"/>
    </source>
</evidence>
<keyword evidence="6" id="KW-0862">Zinc</keyword>
<dbReference type="NCBIfam" id="TIGR00143">
    <property type="entry name" value="hypF"/>
    <property type="match status" value="1"/>
</dbReference>
<evidence type="ECO:0000256" key="4">
    <source>
        <dbReference type="ARBA" id="ARBA00022723"/>
    </source>
</evidence>
<dbReference type="InterPro" id="IPR055128">
    <property type="entry name" value="HypF_C_2"/>
</dbReference>
<dbReference type="Gene3D" id="3.30.110.120">
    <property type="match status" value="1"/>
</dbReference>
<dbReference type="Pfam" id="PF01300">
    <property type="entry name" value="Sua5_yciO_yrdC"/>
    <property type="match status" value="1"/>
</dbReference>
<sequence length="770" mass="81389">MDAPPRSRIRIRVEGIVQGVGFRPFVHELAGRYGLAGFVGNDGDGVFAEAEGEASALAAFVAELESRPPPLALVERVTTSAAEPAGELGFQIVPSVPMAGRSTLISPDMAPCARCLGDLTDPDDRRFGYAFTNCTHCGPRFTITVDVPYDRHNTTMSGFELCAGCEREYRDPADRRFHAQPVCCPGCGPSLRLLGADGAPVPGDPLAEAAAWLRDGRILAVKGLGGYHLAVLAAREEAVRLLRARKRREAKPFAVMAPDLAVAHTLAVLDGTAVRLLTGPRRPIVLAPRRAAAPVAEAVAPGAGELGVLLPYTPQHHLLAARIGEAFVLTSGNLRDEPIVHRDADALERLAGLADGFLTHDRPVHVRVDDSVVRVFRGRELPLRRSRGYAPAPLAVRLPFPRPVLACGAGLKNTFCLGRDGRAFPSQHIGDLASHETLRAFTEGIAHFRRLFGIDPEVVAHDLHPEYPSTKYALDLARAEGLALAGVQHHHAHLAACLADNDEDGPVIGIAFDGLGYGPDGTLWGGELLVADLASYRRAGHLEPVPMPGGTAAVRSPWRMAAAHLQAAYGGDLPELSLVRRRAAHWEAVSSLARSGVNSPLTSSAGRLFDAVAAIAGVRDEIHYEGQAAVELERHVDPHERAAYPAEVQDGDPLVISCADLVRGAAEDVRAGAAAATVAARFHNGLAAAVVRAAVVLRDRTGLATAALSGGVFQNLTLLALVVSGLEDAGLRVLTHTRTPPNDGGVSFGQAVVAAARDRSADAGQRVADE</sequence>
<keyword evidence="13" id="KW-1185">Reference proteome</keyword>
<dbReference type="EMBL" id="BAAAHH010000009">
    <property type="protein sequence ID" value="GAA0950252.1"/>
    <property type="molecule type" value="Genomic_DNA"/>
</dbReference>
<dbReference type="PANTHER" id="PTHR42959:SF1">
    <property type="entry name" value="CARBAMOYLTRANSFERASE HYPF"/>
    <property type="match status" value="1"/>
</dbReference>
<evidence type="ECO:0000313" key="13">
    <source>
        <dbReference type="Proteomes" id="UP001500665"/>
    </source>
</evidence>
<comment type="pathway">
    <text evidence="1">Protein modification; [NiFe] hydrogenase maturation.</text>
</comment>
<dbReference type="PROSITE" id="PS00150">
    <property type="entry name" value="ACYLPHOSPHATASE_1"/>
    <property type="match status" value="1"/>
</dbReference>
<feature type="active site" evidence="9">
    <location>
        <position position="41"/>
    </location>
</feature>
<accession>A0ABN1R0T5</accession>
<evidence type="ECO:0000256" key="2">
    <source>
        <dbReference type="ARBA" id="ARBA00008097"/>
    </source>
</evidence>
<dbReference type="Pfam" id="PF07503">
    <property type="entry name" value="zf-HYPF"/>
    <property type="match status" value="2"/>
</dbReference>
<dbReference type="RefSeq" id="WP_344240790.1">
    <property type="nucleotide sequence ID" value="NZ_BAAAHH010000009.1"/>
</dbReference>
<feature type="domain" description="Acylphosphatase-like" evidence="10">
    <location>
        <begin position="8"/>
        <end position="94"/>
    </location>
</feature>
<evidence type="ECO:0000259" key="11">
    <source>
        <dbReference type="PROSITE" id="PS51163"/>
    </source>
</evidence>
<organism evidence="12 13">
    <name type="scientific">Actinocorallia libanotica</name>
    <dbReference type="NCBI Taxonomy" id="46162"/>
    <lineage>
        <taxon>Bacteria</taxon>
        <taxon>Bacillati</taxon>
        <taxon>Actinomycetota</taxon>
        <taxon>Actinomycetes</taxon>
        <taxon>Streptosporangiales</taxon>
        <taxon>Thermomonosporaceae</taxon>
        <taxon>Actinocorallia</taxon>
    </lineage>
</organism>
<protein>
    <recommendedName>
        <fullName evidence="8">Carbamoyltransferase</fullName>
        <ecNumber evidence="8">6.2.-.-</ecNumber>
    </recommendedName>
</protein>
<dbReference type="InterPro" id="IPR001792">
    <property type="entry name" value="Acylphosphatase-like_dom"/>
</dbReference>
<dbReference type="PANTHER" id="PTHR42959">
    <property type="entry name" value="CARBAMOYLTRANSFERASE"/>
    <property type="match status" value="1"/>
</dbReference>
<dbReference type="Gene3D" id="3.90.870.50">
    <property type="match status" value="1"/>
</dbReference>
<dbReference type="Pfam" id="PF17788">
    <property type="entry name" value="HypF_C"/>
    <property type="match status" value="1"/>
</dbReference>
<evidence type="ECO:0000256" key="7">
    <source>
        <dbReference type="ARBA" id="ARBA00048220"/>
    </source>
</evidence>
<feature type="active site" evidence="9">
    <location>
        <position position="23"/>
    </location>
</feature>
<feature type="domain" description="YrdC-like" evidence="11">
    <location>
        <begin position="203"/>
        <end position="388"/>
    </location>
</feature>
<name>A0ABN1R0T5_9ACTN</name>
<dbReference type="EC" id="6.2.-.-" evidence="8"/>
<dbReference type="Gene3D" id="3.30.420.40">
    <property type="match status" value="1"/>
</dbReference>
<comment type="similarity">
    <text evidence="2 8">Belongs to the carbamoyltransferase HypF family.</text>
</comment>
<dbReference type="PROSITE" id="PS51160">
    <property type="entry name" value="ACYLPHOSPHATASE_3"/>
    <property type="match status" value="1"/>
</dbReference>
<keyword evidence="4" id="KW-0479">Metal-binding</keyword>
<dbReference type="InterPro" id="IPR006070">
    <property type="entry name" value="Sua5-like_dom"/>
</dbReference>
<comment type="caution">
    <text evidence="12">The sequence shown here is derived from an EMBL/GenBank/DDBJ whole genome shotgun (WGS) entry which is preliminary data.</text>
</comment>
<evidence type="ECO:0000256" key="3">
    <source>
        <dbReference type="ARBA" id="ARBA00022598"/>
    </source>
</evidence>
<dbReference type="InterPro" id="IPR051060">
    <property type="entry name" value="Carbamoyltrans_HypF-like"/>
</dbReference>
<dbReference type="Proteomes" id="UP001500665">
    <property type="component" value="Unassembled WGS sequence"/>
</dbReference>
<evidence type="ECO:0000313" key="12">
    <source>
        <dbReference type="EMBL" id="GAA0950252.1"/>
    </source>
</evidence>
<dbReference type="InterPro" id="IPR017945">
    <property type="entry name" value="DHBP_synth_RibB-like_a/b_dom"/>
</dbReference>
<dbReference type="SUPFAM" id="SSF54975">
    <property type="entry name" value="Acylphosphatase/BLUF domain-like"/>
    <property type="match status" value="1"/>
</dbReference>